<keyword evidence="2" id="KW-1185">Reference proteome</keyword>
<dbReference type="EMBL" id="JBFTWV010000070">
    <property type="protein sequence ID" value="KAL2789039.1"/>
    <property type="molecule type" value="Genomic_DNA"/>
</dbReference>
<name>A0ABR4G0J3_9EURO</name>
<organism evidence="1 2">
    <name type="scientific">Aspergillus keveii</name>
    <dbReference type="NCBI Taxonomy" id="714993"/>
    <lineage>
        <taxon>Eukaryota</taxon>
        <taxon>Fungi</taxon>
        <taxon>Dikarya</taxon>
        <taxon>Ascomycota</taxon>
        <taxon>Pezizomycotina</taxon>
        <taxon>Eurotiomycetes</taxon>
        <taxon>Eurotiomycetidae</taxon>
        <taxon>Eurotiales</taxon>
        <taxon>Aspergillaceae</taxon>
        <taxon>Aspergillus</taxon>
        <taxon>Aspergillus subgen. Nidulantes</taxon>
    </lineage>
</organism>
<proteinExistence type="predicted"/>
<reference evidence="1 2" key="1">
    <citation type="submission" date="2024-07" db="EMBL/GenBank/DDBJ databases">
        <title>Section-level genome sequencing and comparative genomics of Aspergillus sections Usti and Cavernicolus.</title>
        <authorList>
            <consortium name="Lawrence Berkeley National Laboratory"/>
            <person name="Nybo J.L."/>
            <person name="Vesth T.C."/>
            <person name="Theobald S."/>
            <person name="Frisvad J.C."/>
            <person name="Larsen T.O."/>
            <person name="Kjaerboelling I."/>
            <person name="Rothschild-Mancinelli K."/>
            <person name="Lyhne E.K."/>
            <person name="Kogle M.E."/>
            <person name="Barry K."/>
            <person name="Clum A."/>
            <person name="Na H."/>
            <person name="Ledsgaard L."/>
            <person name="Lin J."/>
            <person name="Lipzen A."/>
            <person name="Kuo A."/>
            <person name="Riley R."/>
            <person name="Mondo S."/>
            <person name="Labutti K."/>
            <person name="Haridas S."/>
            <person name="Pangalinan J."/>
            <person name="Salamov A.A."/>
            <person name="Simmons B.A."/>
            <person name="Magnuson J.K."/>
            <person name="Chen J."/>
            <person name="Drula E."/>
            <person name="Henrissat B."/>
            <person name="Wiebenga A."/>
            <person name="Lubbers R.J."/>
            <person name="Gomes A.C."/>
            <person name="Makela M.R."/>
            <person name="Stajich J."/>
            <person name="Grigoriev I.V."/>
            <person name="Mortensen U.H."/>
            <person name="De Vries R.P."/>
            <person name="Baker S.E."/>
            <person name="Andersen M.R."/>
        </authorList>
    </citation>
    <scope>NUCLEOTIDE SEQUENCE [LARGE SCALE GENOMIC DNA]</scope>
    <source>
        <strain evidence="1 2">CBS 209.92</strain>
    </source>
</reference>
<accession>A0ABR4G0J3</accession>
<dbReference type="Proteomes" id="UP001610563">
    <property type="component" value="Unassembled WGS sequence"/>
</dbReference>
<evidence type="ECO:0000313" key="2">
    <source>
        <dbReference type="Proteomes" id="UP001610563"/>
    </source>
</evidence>
<evidence type="ECO:0000313" key="1">
    <source>
        <dbReference type="EMBL" id="KAL2789039.1"/>
    </source>
</evidence>
<comment type="caution">
    <text evidence="1">The sequence shown here is derived from an EMBL/GenBank/DDBJ whole genome shotgun (WGS) entry which is preliminary data.</text>
</comment>
<sequence>MSYACIELLVGYCLCLLPCSSNVSAVIMSCLIHILIHFIGGIRFQHVGNCTCSQHCISVALPFKHILRRVVVDRSG</sequence>
<protein>
    <recommendedName>
        <fullName evidence="3">Secreted protein</fullName>
    </recommendedName>
</protein>
<gene>
    <name evidence="1" type="ORF">BJX66DRAFT_246195</name>
</gene>
<evidence type="ECO:0008006" key="3">
    <source>
        <dbReference type="Google" id="ProtNLM"/>
    </source>
</evidence>